<evidence type="ECO:0000259" key="5">
    <source>
        <dbReference type="PROSITE" id="PS51465"/>
    </source>
</evidence>
<keyword evidence="7" id="KW-1185">Reference proteome</keyword>
<dbReference type="SMART" id="SM00280">
    <property type="entry name" value="KAZAL"/>
    <property type="match status" value="2"/>
</dbReference>
<evidence type="ECO:0000256" key="2">
    <source>
        <dbReference type="ARBA" id="ARBA00022900"/>
    </source>
</evidence>
<proteinExistence type="predicted"/>
<protein>
    <recommendedName>
        <fullName evidence="5">Kazal-like domain-containing protein</fullName>
    </recommendedName>
</protein>
<keyword evidence="4" id="KW-0812">Transmembrane</keyword>
<name>A0ABD3V3G9_SINWO</name>
<dbReference type="AlphaFoldDB" id="A0ABD3V3G9"/>
<feature type="domain" description="Kazal-like" evidence="5">
    <location>
        <begin position="102"/>
        <end position="157"/>
    </location>
</feature>
<gene>
    <name evidence="6" type="ORF">ACJMK2_010991</name>
</gene>
<dbReference type="PANTHER" id="PTHR10913">
    <property type="entry name" value="FOLLISTATIN-RELATED"/>
    <property type="match status" value="1"/>
</dbReference>
<dbReference type="EMBL" id="JBJQND010000013">
    <property type="protein sequence ID" value="KAL3856214.1"/>
    <property type="molecule type" value="Genomic_DNA"/>
</dbReference>
<dbReference type="InterPro" id="IPR050653">
    <property type="entry name" value="Prot_Inhib_GrowthFact_Antg"/>
</dbReference>
<dbReference type="Proteomes" id="UP001634394">
    <property type="component" value="Unassembled WGS sequence"/>
</dbReference>
<dbReference type="CDD" id="cd00104">
    <property type="entry name" value="KAZAL_FS"/>
    <property type="match status" value="2"/>
</dbReference>
<keyword evidence="4" id="KW-0472">Membrane</keyword>
<evidence type="ECO:0000313" key="6">
    <source>
        <dbReference type="EMBL" id="KAL3856214.1"/>
    </source>
</evidence>
<keyword evidence="4" id="KW-1133">Transmembrane helix</keyword>
<feature type="domain" description="Kazal-like" evidence="5">
    <location>
        <begin position="23"/>
        <end position="79"/>
    </location>
</feature>
<dbReference type="Pfam" id="PF07648">
    <property type="entry name" value="Kazal_2"/>
    <property type="match status" value="2"/>
</dbReference>
<dbReference type="PANTHER" id="PTHR10913:SF45">
    <property type="entry name" value="FOLLISTATIN, ISOFORM A-RELATED"/>
    <property type="match status" value="1"/>
</dbReference>
<dbReference type="InterPro" id="IPR036058">
    <property type="entry name" value="Kazal_dom_sf"/>
</dbReference>
<accession>A0ABD3V3G9</accession>
<dbReference type="Gene3D" id="3.30.60.30">
    <property type="match status" value="2"/>
</dbReference>
<evidence type="ECO:0000256" key="4">
    <source>
        <dbReference type="SAM" id="Phobius"/>
    </source>
</evidence>
<evidence type="ECO:0000256" key="3">
    <source>
        <dbReference type="ARBA" id="ARBA00023157"/>
    </source>
</evidence>
<keyword evidence="3" id="KW-1015">Disulfide bond</keyword>
<evidence type="ECO:0000256" key="1">
    <source>
        <dbReference type="ARBA" id="ARBA00022690"/>
    </source>
</evidence>
<feature type="transmembrane region" description="Helical" evidence="4">
    <location>
        <begin position="7"/>
        <end position="28"/>
    </location>
</feature>
<dbReference type="SUPFAM" id="SSF100895">
    <property type="entry name" value="Kazal-type serine protease inhibitors"/>
    <property type="match status" value="2"/>
</dbReference>
<comment type="caution">
    <text evidence="6">The sequence shown here is derived from an EMBL/GenBank/DDBJ whole genome shotgun (WGS) entry which is preliminary data.</text>
</comment>
<dbReference type="PROSITE" id="PS51465">
    <property type="entry name" value="KAZAL_2"/>
    <property type="match status" value="2"/>
</dbReference>
<reference evidence="6 7" key="1">
    <citation type="submission" date="2024-11" db="EMBL/GenBank/DDBJ databases">
        <title>Chromosome-level genome assembly of the freshwater bivalve Anodonta woodiana.</title>
        <authorList>
            <person name="Chen X."/>
        </authorList>
    </citation>
    <scope>NUCLEOTIDE SEQUENCE [LARGE SCALE GENOMIC DNA]</scope>
    <source>
        <strain evidence="6">MN2024</strain>
        <tissue evidence="6">Gills</tissue>
    </source>
</reference>
<sequence length="159" mass="18135">MQGIKTYLMCVVVIIIMHLGFVSGQFLYCNWVNGRNCTSYHHSEICGTDGVSYPNMCFFAKSYCRDKNIHIRHEGHCNGADPDPGQIAVTTVQPAIFNGENAVQDFFCYQLSHVECGSHREELCASDHRTYINPCEYEKQRCTHQTLHVLYFGLCLVSR</sequence>
<dbReference type="GO" id="GO:0004867">
    <property type="term" value="F:serine-type endopeptidase inhibitor activity"/>
    <property type="evidence" value="ECO:0007669"/>
    <property type="project" value="UniProtKB-KW"/>
</dbReference>
<evidence type="ECO:0000313" key="7">
    <source>
        <dbReference type="Proteomes" id="UP001634394"/>
    </source>
</evidence>
<organism evidence="6 7">
    <name type="scientific">Sinanodonta woodiana</name>
    <name type="common">Chinese pond mussel</name>
    <name type="synonym">Anodonta woodiana</name>
    <dbReference type="NCBI Taxonomy" id="1069815"/>
    <lineage>
        <taxon>Eukaryota</taxon>
        <taxon>Metazoa</taxon>
        <taxon>Spiralia</taxon>
        <taxon>Lophotrochozoa</taxon>
        <taxon>Mollusca</taxon>
        <taxon>Bivalvia</taxon>
        <taxon>Autobranchia</taxon>
        <taxon>Heteroconchia</taxon>
        <taxon>Palaeoheterodonta</taxon>
        <taxon>Unionida</taxon>
        <taxon>Unionoidea</taxon>
        <taxon>Unionidae</taxon>
        <taxon>Unioninae</taxon>
        <taxon>Sinanodonta</taxon>
    </lineage>
</organism>
<keyword evidence="2" id="KW-0722">Serine protease inhibitor</keyword>
<keyword evidence="1" id="KW-0646">Protease inhibitor</keyword>
<dbReference type="InterPro" id="IPR002350">
    <property type="entry name" value="Kazal_dom"/>
</dbReference>